<evidence type="ECO:0000259" key="7">
    <source>
        <dbReference type="Pfam" id="PF15511"/>
    </source>
</evidence>
<reference evidence="8" key="1">
    <citation type="submission" date="2014-12" db="EMBL/GenBank/DDBJ databases">
        <title>Insight into the proteome of Arion vulgaris.</title>
        <authorList>
            <person name="Aradska J."/>
            <person name="Bulat T."/>
            <person name="Smidak R."/>
            <person name="Sarate P."/>
            <person name="Gangsoo J."/>
            <person name="Sialana F."/>
            <person name="Bilban M."/>
            <person name="Lubec G."/>
        </authorList>
    </citation>
    <scope>NUCLEOTIDE SEQUENCE</scope>
    <source>
        <tissue evidence="8">Skin</tissue>
    </source>
</reference>
<feature type="region of interest" description="Disordered" evidence="6">
    <location>
        <begin position="220"/>
        <end position="308"/>
    </location>
</feature>
<dbReference type="CDD" id="cd22920">
    <property type="entry name" value="HFD_CENP-T"/>
    <property type="match status" value="1"/>
</dbReference>
<feature type="region of interest" description="Disordered" evidence="6">
    <location>
        <begin position="54"/>
        <end position="150"/>
    </location>
</feature>
<organism evidence="8">
    <name type="scientific">Arion vulgaris</name>
    <dbReference type="NCBI Taxonomy" id="1028688"/>
    <lineage>
        <taxon>Eukaryota</taxon>
        <taxon>Metazoa</taxon>
        <taxon>Spiralia</taxon>
        <taxon>Lophotrochozoa</taxon>
        <taxon>Mollusca</taxon>
        <taxon>Gastropoda</taxon>
        <taxon>Heterobranchia</taxon>
        <taxon>Euthyneura</taxon>
        <taxon>Panpulmonata</taxon>
        <taxon>Eupulmonata</taxon>
        <taxon>Stylommatophora</taxon>
        <taxon>Helicina</taxon>
        <taxon>Arionoidea</taxon>
        <taxon>Arionidae</taxon>
        <taxon>Arion</taxon>
    </lineage>
</organism>
<dbReference type="Gene3D" id="1.10.20.10">
    <property type="entry name" value="Histone, subunit A"/>
    <property type="match status" value="1"/>
</dbReference>
<feature type="compositionally biased region" description="Acidic residues" evidence="6">
    <location>
        <begin position="232"/>
        <end position="245"/>
    </location>
</feature>
<dbReference type="Pfam" id="PF15511">
    <property type="entry name" value="CENP-T_C"/>
    <property type="match status" value="1"/>
</dbReference>
<sequence length="408" mass="45828">VEEELRTDKNRGGNRTILTRRHGEISFMAIPKNILNNTHVPSTPTASVYDLSYSSEDMQSPRRKPSSQSPIKGLRSASAQKKLSAAKGRSASAKTPRQSMSSSKNRSNLSYSEWKSAQKGNDNSRQSINSFFDIPPPRSSTPSDRSKKVLNSTKIQKSVVTVGDQISKTLAVDSISDISPIRPDVTAQRLNRTGSRQTMLVLDSDKGGYGIADVEGETVGHNERSFRNQQEIENDDNVDASEDDSLGLSPLKTPHIDMDKRKRTSLVAHKSLQKQLDQREASGSGQKWKRETEKEVNRRSTKRTKTASQLTALPRRSVKFFAERHTTMRLSKDSIEEIETASELFWDNTFKSLESLALHAGRKIINEQDVILLMKTQRLIKDTEDIYDEIRGFLPMELRSELIPMALP</sequence>
<feature type="non-terminal residue" evidence="8">
    <location>
        <position position="1"/>
    </location>
</feature>
<feature type="compositionally biased region" description="Basic and acidic residues" evidence="6">
    <location>
        <begin position="288"/>
        <end position="298"/>
    </location>
</feature>
<dbReference type="GO" id="GO:0000776">
    <property type="term" value="C:kinetochore"/>
    <property type="evidence" value="ECO:0007669"/>
    <property type="project" value="InterPro"/>
</dbReference>
<dbReference type="PANTHER" id="PTHR46904">
    <property type="entry name" value="CENTROMERE PROTEIN T"/>
    <property type="match status" value="1"/>
</dbReference>
<proteinExistence type="inferred from homology"/>
<evidence type="ECO:0000256" key="2">
    <source>
        <dbReference type="ARBA" id="ARBA00004286"/>
    </source>
</evidence>
<evidence type="ECO:0000256" key="1">
    <source>
        <dbReference type="ARBA" id="ARBA00004123"/>
    </source>
</evidence>
<dbReference type="InterPro" id="IPR009072">
    <property type="entry name" value="Histone-fold"/>
</dbReference>
<dbReference type="GO" id="GO:0007059">
    <property type="term" value="P:chromosome segregation"/>
    <property type="evidence" value="ECO:0007669"/>
    <property type="project" value="TreeGrafter"/>
</dbReference>
<comment type="similarity">
    <text evidence="3">Belongs to the CENP-T/CNN1 family.</text>
</comment>
<feature type="compositionally biased region" description="Low complexity" evidence="6">
    <location>
        <begin position="66"/>
        <end position="87"/>
    </location>
</feature>
<evidence type="ECO:0000256" key="6">
    <source>
        <dbReference type="SAM" id="MobiDB-lite"/>
    </source>
</evidence>
<feature type="domain" description="CENP-T/Histone H4 histone fold" evidence="7">
    <location>
        <begin position="315"/>
        <end position="406"/>
    </location>
</feature>
<comment type="subcellular location">
    <subcellularLocation>
        <location evidence="2">Chromosome</location>
    </subcellularLocation>
    <subcellularLocation>
        <location evidence="1">Nucleus</location>
    </subcellularLocation>
</comment>
<name>A0A0B6ZV44_9EUPU</name>
<dbReference type="GO" id="GO:0003677">
    <property type="term" value="F:DNA binding"/>
    <property type="evidence" value="ECO:0007669"/>
    <property type="project" value="InterPro"/>
</dbReference>
<keyword evidence="4" id="KW-0158">Chromosome</keyword>
<dbReference type="InterPro" id="IPR028255">
    <property type="entry name" value="CENP-T"/>
</dbReference>
<evidence type="ECO:0000256" key="5">
    <source>
        <dbReference type="ARBA" id="ARBA00023242"/>
    </source>
</evidence>
<feature type="compositionally biased region" description="Polar residues" evidence="6">
    <location>
        <begin position="113"/>
        <end position="130"/>
    </location>
</feature>
<dbReference type="GO" id="GO:0005634">
    <property type="term" value="C:nucleus"/>
    <property type="evidence" value="ECO:0007669"/>
    <property type="project" value="UniProtKB-SubCell"/>
</dbReference>
<evidence type="ECO:0000313" key="8">
    <source>
        <dbReference type="EMBL" id="CEK72232.1"/>
    </source>
</evidence>
<dbReference type="EMBL" id="HACG01025367">
    <property type="protein sequence ID" value="CEK72232.1"/>
    <property type="molecule type" value="Transcribed_RNA"/>
</dbReference>
<protein>
    <recommendedName>
        <fullName evidence="7">CENP-T/Histone H4 histone fold domain-containing protein</fullName>
    </recommendedName>
</protein>
<evidence type="ECO:0000256" key="4">
    <source>
        <dbReference type="ARBA" id="ARBA00022454"/>
    </source>
</evidence>
<dbReference type="InterPro" id="IPR035425">
    <property type="entry name" value="CENP-T/H4_C"/>
</dbReference>
<accession>A0A0B6ZV44</accession>
<dbReference type="SUPFAM" id="SSF47113">
    <property type="entry name" value="Histone-fold"/>
    <property type="match status" value="1"/>
</dbReference>
<dbReference type="GO" id="GO:0046982">
    <property type="term" value="F:protein heterodimerization activity"/>
    <property type="evidence" value="ECO:0007669"/>
    <property type="project" value="InterPro"/>
</dbReference>
<dbReference type="PANTHER" id="PTHR46904:SF1">
    <property type="entry name" value="CENTROMERE PROTEIN T"/>
    <property type="match status" value="1"/>
</dbReference>
<evidence type="ECO:0000256" key="3">
    <source>
        <dbReference type="ARBA" id="ARBA00010137"/>
    </source>
</evidence>
<gene>
    <name evidence="8" type="primary">ORF81566</name>
</gene>
<feature type="compositionally biased region" description="Low complexity" evidence="6">
    <location>
        <begin position="99"/>
        <end position="112"/>
    </location>
</feature>
<dbReference type="AlphaFoldDB" id="A0A0B6ZV44"/>
<dbReference type="GO" id="GO:0051382">
    <property type="term" value="P:kinetochore assembly"/>
    <property type="evidence" value="ECO:0007669"/>
    <property type="project" value="InterPro"/>
</dbReference>
<dbReference type="GO" id="GO:0000278">
    <property type="term" value="P:mitotic cell cycle"/>
    <property type="evidence" value="ECO:0007669"/>
    <property type="project" value="TreeGrafter"/>
</dbReference>
<keyword evidence="5" id="KW-0539">Nucleus</keyword>